<name>A0A0N8WFG5_9FLAO</name>
<reference evidence="1 2" key="1">
    <citation type="submission" date="2015-04" db="EMBL/GenBank/DDBJ databases">
        <title>Complete genome of flavobacterium.</title>
        <authorList>
            <person name="Kwon Y.M."/>
            <person name="Kim S.-J."/>
        </authorList>
    </citation>
    <scope>NUCLEOTIDE SEQUENCE [LARGE SCALE GENOMIC DNA]</scope>
    <source>
        <strain evidence="1 2">DK169</strain>
    </source>
</reference>
<organism evidence="1 2">
    <name type="scientific">Flagellimonas eckloniae</name>
    <dbReference type="NCBI Taxonomy" id="346185"/>
    <lineage>
        <taxon>Bacteria</taxon>
        <taxon>Pseudomonadati</taxon>
        <taxon>Bacteroidota</taxon>
        <taxon>Flavobacteriia</taxon>
        <taxon>Flavobacteriales</taxon>
        <taxon>Flavobacteriaceae</taxon>
        <taxon>Flagellimonas</taxon>
    </lineage>
</organism>
<dbReference type="STRING" id="346185.AAY42_00985"/>
<keyword evidence="2" id="KW-1185">Reference proteome</keyword>
<protein>
    <recommendedName>
        <fullName evidence="3">DUF2971 domain-containing protein</fullName>
    </recommendedName>
</protein>
<sequence>MHRLEQFLRSGNIWFSRADKFGDKLECVKIDDFSNQKLNYEAIRLRKKKTLISCWHLANIESVAMWDTYVSKNEDRRTTAIKFNRKNLVELLSTSEFQTKESSDIKYVHGKVQYKNLVNVNENRLSRAKVKYAAFRKENAFKYESEYRFTVKNDSIFKNEGINFKIGNPNNIDFNILINPLLDKEEIDERTDKINNLGFLDKVQKSNLYNWFHANE</sequence>
<accession>A0A0N8WFG5</accession>
<gene>
    <name evidence="1" type="ORF">AAY42_00985</name>
</gene>
<evidence type="ECO:0000313" key="1">
    <source>
        <dbReference type="EMBL" id="KQC28635.1"/>
    </source>
</evidence>
<comment type="caution">
    <text evidence="1">The sequence shown here is derived from an EMBL/GenBank/DDBJ whole genome shotgun (WGS) entry which is preliminary data.</text>
</comment>
<dbReference type="AlphaFoldDB" id="A0A0N8WFG5"/>
<evidence type="ECO:0008006" key="3">
    <source>
        <dbReference type="Google" id="ProtNLM"/>
    </source>
</evidence>
<dbReference type="EMBL" id="LCTZ01000002">
    <property type="protein sequence ID" value="KQC28635.1"/>
    <property type="molecule type" value="Genomic_DNA"/>
</dbReference>
<evidence type="ECO:0000313" key="2">
    <source>
        <dbReference type="Proteomes" id="UP000050827"/>
    </source>
</evidence>
<dbReference type="Proteomes" id="UP000050827">
    <property type="component" value="Unassembled WGS sequence"/>
</dbReference>
<proteinExistence type="predicted"/>
<dbReference type="InterPro" id="IPR021352">
    <property type="entry name" value="DUF2971"/>
</dbReference>
<dbReference type="Pfam" id="PF11185">
    <property type="entry name" value="DUF2971"/>
    <property type="match status" value="1"/>
</dbReference>